<keyword evidence="1" id="KW-1133">Transmembrane helix</keyword>
<accession>A0ABU2N2Z8</accession>
<evidence type="ECO:0000313" key="2">
    <source>
        <dbReference type="EMBL" id="MDT0348296.1"/>
    </source>
</evidence>
<feature type="transmembrane region" description="Helical" evidence="1">
    <location>
        <begin position="85"/>
        <end position="107"/>
    </location>
</feature>
<keyword evidence="1" id="KW-0812">Transmembrane</keyword>
<dbReference type="Pfam" id="PF13630">
    <property type="entry name" value="SdpI"/>
    <property type="match status" value="1"/>
</dbReference>
<keyword evidence="1" id="KW-0472">Membrane</keyword>
<reference evidence="3" key="1">
    <citation type="submission" date="2023-07" db="EMBL/GenBank/DDBJ databases">
        <title>30 novel species of actinomycetes from the DSMZ collection.</title>
        <authorList>
            <person name="Nouioui I."/>
        </authorList>
    </citation>
    <scope>NUCLEOTIDE SEQUENCE [LARGE SCALE GENOMIC DNA]</scope>
    <source>
        <strain evidence="3">DSM 45834</strain>
    </source>
</reference>
<gene>
    <name evidence="2" type="ORF">RM445_02005</name>
</gene>
<feature type="transmembrane region" description="Helical" evidence="1">
    <location>
        <begin position="6"/>
        <end position="28"/>
    </location>
</feature>
<keyword evidence="3" id="KW-1185">Reference proteome</keyword>
<feature type="transmembrane region" description="Helical" evidence="1">
    <location>
        <begin position="58"/>
        <end position="79"/>
    </location>
</feature>
<comment type="caution">
    <text evidence="2">The sequence shown here is derived from an EMBL/GenBank/DDBJ whole genome shotgun (WGS) entry which is preliminary data.</text>
</comment>
<dbReference type="InterPro" id="IPR025962">
    <property type="entry name" value="SdpI/YhfL"/>
</dbReference>
<dbReference type="Proteomes" id="UP001183202">
    <property type="component" value="Unassembled WGS sequence"/>
</dbReference>
<sequence length="149" mass="14408">MSAAPRLVLGCALLLAAAVLLTVAVLGARGRLRRNPWAGVRTSRTLASDEAFTMANRVAAAPLGAAGLVALLGGVSLIVGGPAAVVWTVLLVATAGMLGLTGLGGAVGDRAAARVEAPTSGCAGTCAGCDLVAGCRPAADVPESPAQPA</sequence>
<organism evidence="2 3">
    <name type="scientific">Pseudonocardia charpentierae</name>
    <dbReference type="NCBI Taxonomy" id="3075545"/>
    <lineage>
        <taxon>Bacteria</taxon>
        <taxon>Bacillati</taxon>
        <taxon>Actinomycetota</taxon>
        <taxon>Actinomycetes</taxon>
        <taxon>Pseudonocardiales</taxon>
        <taxon>Pseudonocardiaceae</taxon>
        <taxon>Pseudonocardia</taxon>
    </lineage>
</organism>
<name>A0ABU2N2Z8_9PSEU</name>
<dbReference type="EMBL" id="JAVREJ010000001">
    <property type="protein sequence ID" value="MDT0348296.1"/>
    <property type="molecule type" value="Genomic_DNA"/>
</dbReference>
<proteinExistence type="predicted"/>
<evidence type="ECO:0000313" key="3">
    <source>
        <dbReference type="Proteomes" id="UP001183202"/>
    </source>
</evidence>
<evidence type="ECO:0000256" key="1">
    <source>
        <dbReference type="SAM" id="Phobius"/>
    </source>
</evidence>
<protein>
    <submittedName>
        <fullName evidence="2">SdpI family protein</fullName>
    </submittedName>
</protein>
<dbReference type="RefSeq" id="WP_311554193.1">
    <property type="nucleotide sequence ID" value="NZ_JAVREJ010000001.1"/>
</dbReference>